<feature type="region of interest" description="Disordered" evidence="1">
    <location>
        <begin position="68"/>
        <end position="89"/>
    </location>
</feature>
<sequence>VKITHLERKSVKVPFMPGILSPPDYEEFTESYPLPISERLQDIYYIHTDTGLTGIGMGGPYFDAHDETPPDLIGKDPREFEPRTLGGGG</sequence>
<protein>
    <submittedName>
        <fullName evidence="2">Uncharacterized protein</fullName>
    </submittedName>
</protein>
<feature type="compositionally biased region" description="Basic and acidic residues" evidence="1">
    <location>
        <begin position="68"/>
        <end position="82"/>
    </location>
</feature>
<name>A0A382M285_9ZZZZ</name>
<dbReference type="EMBL" id="UINC01090799">
    <property type="protein sequence ID" value="SVC43059.1"/>
    <property type="molecule type" value="Genomic_DNA"/>
</dbReference>
<accession>A0A382M285</accession>
<reference evidence="2" key="1">
    <citation type="submission" date="2018-05" db="EMBL/GenBank/DDBJ databases">
        <authorList>
            <person name="Lanie J.A."/>
            <person name="Ng W.-L."/>
            <person name="Kazmierczak K.M."/>
            <person name="Andrzejewski T.M."/>
            <person name="Davidsen T.M."/>
            <person name="Wayne K.J."/>
            <person name="Tettelin H."/>
            <person name="Glass J.I."/>
            <person name="Rusch D."/>
            <person name="Podicherti R."/>
            <person name="Tsui H.-C.T."/>
            <person name="Winkler M.E."/>
        </authorList>
    </citation>
    <scope>NUCLEOTIDE SEQUENCE</scope>
</reference>
<feature type="non-terminal residue" evidence="2">
    <location>
        <position position="1"/>
    </location>
</feature>
<organism evidence="2">
    <name type="scientific">marine metagenome</name>
    <dbReference type="NCBI Taxonomy" id="408172"/>
    <lineage>
        <taxon>unclassified sequences</taxon>
        <taxon>metagenomes</taxon>
        <taxon>ecological metagenomes</taxon>
    </lineage>
</organism>
<evidence type="ECO:0000313" key="2">
    <source>
        <dbReference type="EMBL" id="SVC43059.1"/>
    </source>
</evidence>
<feature type="non-terminal residue" evidence="2">
    <location>
        <position position="89"/>
    </location>
</feature>
<gene>
    <name evidence="2" type="ORF">METZ01_LOCUS295913</name>
</gene>
<dbReference type="AlphaFoldDB" id="A0A382M285"/>
<proteinExistence type="predicted"/>
<evidence type="ECO:0000256" key="1">
    <source>
        <dbReference type="SAM" id="MobiDB-lite"/>
    </source>
</evidence>